<dbReference type="EMBL" id="AFGF01000269">
    <property type="protein sequence ID" value="EGO61899.1"/>
    <property type="molecule type" value="Genomic_DNA"/>
</dbReference>
<keyword evidence="5" id="KW-0997">Cell inner membrane</keyword>
<dbReference type="AlphaFoldDB" id="F7NPQ8"/>
<dbReference type="eggNOG" id="COG1459">
    <property type="taxonomic scope" value="Bacteria"/>
</dbReference>
<evidence type="ECO:0000256" key="7">
    <source>
        <dbReference type="ARBA" id="ARBA00022989"/>
    </source>
</evidence>
<proteinExistence type="inferred from homology"/>
<comment type="subcellular location">
    <subcellularLocation>
        <location evidence="1">Cell inner membrane</location>
        <topology evidence="1">Multi-pass membrane protein</topology>
    </subcellularLocation>
    <subcellularLocation>
        <location evidence="9">Cell membrane</location>
        <topology evidence="9">Multi-pass membrane protein</topology>
    </subcellularLocation>
</comment>
<keyword evidence="6 9" id="KW-0812">Transmembrane</keyword>
<accession>F7NPQ8</accession>
<comment type="caution">
    <text evidence="12">The sequence shown here is derived from an EMBL/GenBank/DDBJ whole genome shotgun (WGS) entry which is preliminary data.</text>
</comment>
<dbReference type="Proteomes" id="UP000003240">
    <property type="component" value="Unassembled WGS sequence"/>
</dbReference>
<dbReference type="Gene3D" id="1.20.81.30">
    <property type="entry name" value="Type II secretion system (T2SS), domain F"/>
    <property type="match status" value="2"/>
</dbReference>
<keyword evidence="7 10" id="KW-1133">Transmembrane helix</keyword>
<dbReference type="InterPro" id="IPR001992">
    <property type="entry name" value="T2SS_GspF/T4SS_PilC_CS"/>
</dbReference>
<evidence type="ECO:0000256" key="10">
    <source>
        <dbReference type="SAM" id="Phobius"/>
    </source>
</evidence>
<dbReference type="InterPro" id="IPR042094">
    <property type="entry name" value="T2SS_GspF_sf"/>
</dbReference>
<evidence type="ECO:0000256" key="6">
    <source>
        <dbReference type="ARBA" id="ARBA00022692"/>
    </source>
</evidence>
<evidence type="ECO:0000256" key="8">
    <source>
        <dbReference type="ARBA" id="ARBA00023136"/>
    </source>
</evidence>
<gene>
    <name evidence="12" type="ORF">ALO_20527</name>
</gene>
<dbReference type="STRING" id="1009370.ALO_20527"/>
<dbReference type="GO" id="GO:0009306">
    <property type="term" value="P:protein secretion"/>
    <property type="evidence" value="ECO:0007669"/>
    <property type="project" value="InterPro"/>
</dbReference>
<dbReference type="PANTHER" id="PTHR30012:SF0">
    <property type="entry name" value="TYPE II SECRETION SYSTEM PROTEIN F-RELATED"/>
    <property type="match status" value="1"/>
</dbReference>
<evidence type="ECO:0000256" key="3">
    <source>
        <dbReference type="ARBA" id="ARBA00022448"/>
    </source>
</evidence>
<dbReference type="OrthoDB" id="9805682at2"/>
<evidence type="ECO:0000256" key="1">
    <source>
        <dbReference type="ARBA" id="ARBA00004429"/>
    </source>
</evidence>
<evidence type="ECO:0000256" key="5">
    <source>
        <dbReference type="ARBA" id="ARBA00022519"/>
    </source>
</evidence>
<dbReference type="PROSITE" id="PS00874">
    <property type="entry name" value="T2SP_F"/>
    <property type="match status" value="1"/>
</dbReference>
<feature type="transmembrane region" description="Helical" evidence="10">
    <location>
        <begin position="171"/>
        <end position="192"/>
    </location>
</feature>
<evidence type="ECO:0000256" key="2">
    <source>
        <dbReference type="ARBA" id="ARBA00005745"/>
    </source>
</evidence>
<evidence type="ECO:0000313" key="12">
    <source>
        <dbReference type="EMBL" id="EGO61899.1"/>
    </source>
</evidence>
<keyword evidence="4" id="KW-1003">Cell membrane</keyword>
<dbReference type="Pfam" id="PF00482">
    <property type="entry name" value="T2SSF"/>
    <property type="match status" value="2"/>
</dbReference>
<evidence type="ECO:0000256" key="4">
    <source>
        <dbReference type="ARBA" id="ARBA00022475"/>
    </source>
</evidence>
<feature type="domain" description="Type II secretion system protein GspF" evidence="11">
    <location>
        <begin position="274"/>
        <end position="396"/>
    </location>
</feature>
<feature type="transmembrane region" description="Helical" evidence="10">
    <location>
        <begin position="377"/>
        <end position="398"/>
    </location>
</feature>
<comment type="similarity">
    <text evidence="2 9">Belongs to the GSP F family.</text>
</comment>
<dbReference type="PRINTS" id="PR00812">
    <property type="entry name" value="BCTERIALGSPF"/>
</dbReference>
<dbReference type="PANTHER" id="PTHR30012">
    <property type="entry name" value="GENERAL SECRETION PATHWAY PROTEIN"/>
    <property type="match status" value="1"/>
</dbReference>
<reference evidence="12 13" key="1">
    <citation type="journal article" date="2011" name="EMBO J.">
        <title>Structural diversity of bacterial flagellar motors.</title>
        <authorList>
            <person name="Chen S."/>
            <person name="Beeby M."/>
            <person name="Murphy G.E."/>
            <person name="Leadbetter J.R."/>
            <person name="Hendrixson D.R."/>
            <person name="Briegel A."/>
            <person name="Li Z."/>
            <person name="Shi J."/>
            <person name="Tocheva E.I."/>
            <person name="Muller A."/>
            <person name="Dobro M.J."/>
            <person name="Jensen G.J."/>
        </authorList>
    </citation>
    <scope>NUCLEOTIDE SEQUENCE [LARGE SCALE GENOMIC DNA]</scope>
    <source>
        <strain evidence="12 13">DSM 6540</strain>
    </source>
</reference>
<evidence type="ECO:0000256" key="9">
    <source>
        <dbReference type="RuleBase" id="RU003923"/>
    </source>
</evidence>
<protein>
    <submittedName>
        <fullName evidence="12">Pilin biogenesis protein</fullName>
    </submittedName>
</protein>
<dbReference type="RefSeq" id="WP_004099595.1">
    <property type="nucleotide sequence ID" value="NZ_AFGF01000269.1"/>
</dbReference>
<dbReference type="GO" id="GO:0005886">
    <property type="term" value="C:plasma membrane"/>
    <property type="evidence" value="ECO:0007669"/>
    <property type="project" value="UniProtKB-SubCell"/>
</dbReference>
<feature type="transmembrane region" description="Helical" evidence="10">
    <location>
        <begin position="223"/>
        <end position="242"/>
    </location>
</feature>
<keyword evidence="8 10" id="KW-0472">Membrane</keyword>
<evidence type="ECO:0000259" key="11">
    <source>
        <dbReference type="Pfam" id="PF00482"/>
    </source>
</evidence>
<feature type="domain" description="Type II secretion system protein GspF" evidence="11">
    <location>
        <begin position="71"/>
        <end position="193"/>
    </location>
</feature>
<sequence>MNKTFSYQAKSYSGETHRGLLLASSPAEAVYALKNQGLYALDIKEAPPGLLDGILARVLHPIGMKDIALLCRMLSVTLRSGLPLVQCLAIIANQAGNERFQLILLEIRRKVEQGEMLSRALQSFPQVFPLMMIGLIETGELGADLDHILDRLAVYFEKGYKLKEKMKSAMTYPLIVLCFALGSLAFLFVYVLPVFDSLFTDLKIELPLLTQWIFQSSRIVAQYFVYLLFAAALIILAFVFLARCHHRFRSILDHISLHIPVYGPLLAKSGVGRFCRTLGMLLRGGVPLLTAVNILKGTIDSYQMAQILMVVVTDLRNGISLSASLGKSRIFPPMALQMMSVGEETGKLGDILETVADFIETELDETMARISTGVEPFMIALMGLIVGAIVSATMLPLFEMIGSVGSR</sequence>
<name>F7NPQ8_9FIRM</name>
<dbReference type="InterPro" id="IPR018076">
    <property type="entry name" value="T2SS_GspF_dom"/>
</dbReference>
<dbReference type="FunFam" id="1.20.81.30:FF:000001">
    <property type="entry name" value="Type II secretion system protein F"/>
    <property type="match status" value="2"/>
</dbReference>
<dbReference type="InterPro" id="IPR003004">
    <property type="entry name" value="GspF/PilC"/>
</dbReference>
<keyword evidence="13" id="KW-1185">Reference proteome</keyword>
<evidence type="ECO:0000313" key="13">
    <source>
        <dbReference type="Proteomes" id="UP000003240"/>
    </source>
</evidence>
<keyword evidence="3 9" id="KW-0813">Transport</keyword>
<organism evidence="12 13">
    <name type="scientific">Acetonema longum DSM 6540</name>
    <dbReference type="NCBI Taxonomy" id="1009370"/>
    <lineage>
        <taxon>Bacteria</taxon>
        <taxon>Bacillati</taxon>
        <taxon>Bacillota</taxon>
        <taxon>Negativicutes</taxon>
        <taxon>Acetonemataceae</taxon>
        <taxon>Acetonema</taxon>
    </lineage>
</organism>